<keyword evidence="2" id="KW-1185">Reference proteome</keyword>
<name>A0ABN8UE26_9BACL</name>
<organism evidence="1 2">
    <name type="scientific">Paenibacillus melissococcoides</name>
    <dbReference type="NCBI Taxonomy" id="2912268"/>
    <lineage>
        <taxon>Bacteria</taxon>
        <taxon>Bacillati</taxon>
        <taxon>Bacillota</taxon>
        <taxon>Bacilli</taxon>
        <taxon>Bacillales</taxon>
        <taxon>Paenibacillaceae</taxon>
        <taxon>Paenibacillus</taxon>
    </lineage>
</organism>
<accession>A0ABN8UE26</accession>
<dbReference type="RefSeq" id="WP_213430292.1">
    <property type="nucleotide sequence ID" value="NZ_AP031286.1"/>
</dbReference>
<evidence type="ECO:0000313" key="2">
    <source>
        <dbReference type="Proteomes" id="UP001154322"/>
    </source>
</evidence>
<gene>
    <name evidence="1" type="ORF">WJ0W_006672</name>
</gene>
<evidence type="ECO:0000313" key="1">
    <source>
        <dbReference type="EMBL" id="CAH8249487.1"/>
    </source>
</evidence>
<proteinExistence type="predicted"/>
<dbReference type="EMBL" id="CALYLO010000017">
    <property type="protein sequence ID" value="CAH8249487.1"/>
    <property type="molecule type" value="Genomic_DNA"/>
</dbReference>
<sequence length="112" mass="12737">MYGKQKIYPTCRLCDKMNAEMTNCMIYGALTPENINNTALAAACKKSGDYVRLMHAVPNEFNYGKMPNNKGINEEDDNVLLIINAADEREGFMLQHGITLEEWAVRTFNQKK</sequence>
<dbReference type="Proteomes" id="UP001154322">
    <property type="component" value="Unassembled WGS sequence"/>
</dbReference>
<comment type="caution">
    <text evidence="1">The sequence shown here is derived from an EMBL/GenBank/DDBJ whole genome shotgun (WGS) entry which is preliminary data.</text>
</comment>
<reference evidence="1" key="1">
    <citation type="submission" date="2022-06" db="EMBL/GenBank/DDBJ databases">
        <authorList>
            <person name="Dietemann V."/>
            <person name="Ory F."/>
            <person name="Dainat B."/>
            <person name="Oberhansli S."/>
        </authorList>
    </citation>
    <scope>NUCLEOTIDE SEQUENCE</scope>
    <source>
        <strain evidence="1">Ena-SAMPLE-TAB-26-04-2022-14:26:32:270-5432</strain>
    </source>
</reference>
<protein>
    <submittedName>
        <fullName evidence="1">Uncharacterized protein</fullName>
    </submittedName>
</protein>